<comment type="caution">
    <text evidence="1">The sequence shown here is derived from an EMBL/GenBank/DDBJ whole genome shotgun (WGS) entry which is preliminary data.</text>
</comment>
<sequence>MPRGAQVNRIGMASRQNRLKIPRLKASAFQLMGRLYVDDSTTR</sequence>
<organism evidence="1 2">
    <name type="scientific">Caballeronia sordidicola</name>
    <name type="common">Burkholderia sordidicola</name>
    <dbReference type="NCBI Taxonomy" id="196367"/>
    <lineage>
        <taxon>Bacteria</taxon>
        <taxon>Pseudomonadati</taxon>
        <taxon>Pseudomonadota</taxon>
        <taxon>Betaproteobacteria</taxon>
        <taxon>Burkholderiales</taxon>
        <taxon>Burkholderiaceae</taxon>
        <taxon>Caballeronia</taxon>
    </lineage>
</organism>
<evidence type="ECO:0000313" key="1">
    <source>
        <dbReference type="EMBL" id="OTP79051.1"/>
    </source>
</evidence>
<evidence type="ECO:0000313" key="2">
    <source>
        <dbReference type="Proteomes" id="UP000195221"/>
    </source>
</evidence>
<dbReference type="AlphaFoldDB" id="A0A242N5X8"/>
<name>A0A242N5X8_CABSO</name>
<proteinExistence type="predicted"/>
<accession>A0A242N5X8</accession>
<dbReference type="EMBL" id="NBTZ01000016">
    <property type="protein sequence ID" value="OTP79051.1"/>
    <property type="molecule type" value="Genomic_DNA"/>
</dbReference>
<reference evidence="1 2" key="1">
    <citation type="submission" date="2017-03" db="EMBL/GenBank/DDBJ databases">
        <title>Genome analysis of strain PAMC 26577.</title>
        <authorList>
            <person name="Oh H.-M."/>
            <person name="Yang J.-A."/>
        </authorList>
    </citation>
    <scope>NUCLEOTIDE SEQUENCE [LARGE SCALE GENOMIC DNA]</scope>
    <source>
        <strain evidence="1 2">PAMC 26577</strain>
    </source>
</reference>
<dbReference type="Proteomes" id="UP000195221">
    <property type="component" value="Unassembled WGS sequence"/>
</dbReference>
<protein>
    <submittedName>
        <fullName evidence="1">Uncharacterized protein</fullName>
    </submittedName>
</protein>
<gene>
    <name evidence="1" type="ORF">PAMC26577_02595</name>
</gene>